<dbReference type="Gene3D" id="3.20.20.190">
    <property type="entry name" value="Phosphatidylinositol (PI) phosphodiesterase"/>
    <property type="match status" value="1"/>
</dbReference>
<dbReference type="GO" id="GO:0008081">
    <property type="term" value="F:phosphoric diester hydrolase activity"/>
    <property type="evidence" value="ECO:0007669"/>
    <property type="project" value="InterPro"/>
</dbReference>
<evidence type="ECO:0000313" key="2">
    <source>
        <dbReference type="Proteomes" id="UP001295423"/>
    </source>
</evidence>
<gene>
    <name evidence="1" type="ORF">CYCCA115_LOCUS22190</name>
</gene>
<protein>
    <recommendedName>
        <fullName evidence="3">Glycerophosphodiester phosphodiesterase</fullName>
    </recommendedName>
</protein>
<dbReference type="SUPFAM" id="SSF51695">
    <property type="entry name" value="PLC-like phosphodiesterases"/>
    <property type="match status" value="1"/>
</dbReference>
<reference evidence="1" key="1">
    <citation type="submission" date="2023-08" db="EMBL/GenBank/DDBJ databases">
        <authorList>
            <person name="Audoor S."/>
            <person name="Bilcke G."/>
        </authorList>
    </citation>
    <scope>NUCLEOTIDE SEQUENCE</scope>
</reference>
<evidence type="ECO:0008006" key="3">
    <source>
        <dbReference type="Google" id="ProtNLM"/>
    </source>
</evidence>
<comment type="caution">
    <text evidence="1">The sequence shown here is derived from an EMBL/GenBank/DDBJ whole genome shotgun (WGS) entry which is preliminary data.</text>
</comment>
<dbReference type="EMBL" id="CAKOGP040002302">
    <property type="protein sequence ID" value="CAJ1966605.1"/>
    <property type="molecule type" value="Genomic_DNA"/>
</dbReference>
<name>A0AAD2GA57_9STRA</name>
<dbReference type="Proteomes" id="UP001295423">
    <property type="component" value="Unassembled WGS sequence"/>
</dbReference>
<evidence type="ECO:0000313" key="1">
    <source>
        <dbReference type="EMBL" id="CAJ1966605.1"/>
    </source>
</evidence>
<dbReference type="InterPro" id="IPR017946">
    <property type="entry name" value="PLC-like_Pdiesterase_TIM-brl"/>
</dbReference>
<dbReference type="GO" id="GO:0006629">
    <property type="term" value="P:lipid metabolic process"/>
    <property type="evidence" value="ECO:0007669"/>
    <property type="project" value="InterPro"/>
</dbReference>
<keyword evidence="2" id="KW-1185">Reference proteome</keyword>
<dbReference type="AlphaFoldDB" id="A0AAD2GA57"/>
<accession>A0AAD2GA57</accession>
<sequence>MICLQKTGPNAKPLSPNKNHRQIQRVTSATVLFCVLLLAFSSSSRSSLRGAHELHLNPQCSALKQFRICSHQLLDPPENQVVGSLKAMSAFWAKGIKCFDIDAVTTKDGQLLASHPVRLIPRISPNNSQNFDSAAYTLEEMRKLGADKEGYPLLYTVFEHYASLVNNEATKKPFYAKGSNYLEGPLFNVDLKGPNLTAKHMDDILDKLVDLGIRDNVAICANPLKEGEIGPGVDMLKHVGPNPSRGNVGLVLRDREDNDRNIAKVKGTVQSNPSIRSYVASYKFEKDYFSKIRGMPIIAWTIDTAETLSYAIENGAAGIVTNHPIRLLNILQGWIEKDQCT</sequence>
<organism evidence="1 2">
    <name type="scientific">Cylindrotheca closterium</name>
    <dbReference type="NCBI Taxonomy" id="2856"/>
    <lineage>
        <taxon>Eukaryota</taxon>
        <taxon>Sar</taxon>
        <taxon>Stramenopiles</taxon>
        <taxon>Ochrophyta</taxon>
        <taxon>Bacillariophyta</taxon>
        <taxon>Bacillariophyceae</taxon>
        <taxon>Bacillariophycidae</taxon>
        <taxon>Bacillariales</taxon>
        <taxon>Bacillariaceae</taxon>
        <taxon>Cylindrotheca</taxon>
    </lineage>
</organism>
<proteinExistence type="predicted"/>